<dbReference type="GO" id="GO:0000987">
    <property type="term" value="F:cis-regulatory region sequence-specific DNA binding"/>
    <property type="evidence" value="ECO:0007669"/>
    <property type="project" value="TreeGrafter"/>
</dbReference>
<dbReference type="AlphaFoldDB" id="A0A0N5AHW6"/>
<dbReference type="PANTHER" id="PTHR13962:SF17">
    <property type="entry name" value="FORKHEAD BOX PROTEIN N4"/>
    <property type="match status" value="1"/>
</dbReference>
<evidence type="ECO:0000256" key="3">
    <source>
        <dbReference type="ARBA" id="ARBA00023125"/>
    </source>
</evidence>
<dbReference type="InterPro" id="IPR001766">
    <property type="entry name" value="Fork_head_dom"/>
</dbReference>
<name>A0A0N5AHW6_9BILA</name>
<protein>
    <submittedName>
        <fullName evidence="10">Fork-head domain-containing protein</fullName>
    </submittedName>
</protein>
<dbReference type="SUPFAM" id="SSF46785">
    <property type="entry name" value="Winged helix' DNA-binding domain"/>
    <property type="match status" value="1"/>
</dbReference>
<dbReference type="SMART" id="SM00339">
    <property type="entry name" value="FH"/>
    <property type="match status" value="1"/>
</dbReference>
<dbReference type="PROSITE" id="PS00658">
    <property type="entry name" value="FORK_HEAD_2"/>
    <property type="match status" value="1"/>
</dbReference>
<evidence type="ECO:0000256" key="4">
    <source>
        <dbReference type="ARBA" id="ARBA00023163"/>
    </source>
</evidence>
<comment type="subcellular location">
    <subcellularLocation>
        <location evidence="1 6">Nucleus</location>
    </subcellularLocation>
</comment>
<sequence length="315" mass="35194">MDFSGGKTYATLENVNFSDVKDASTDPYLQLPFPGNAMNAPPISEFPKYDSATVQYWNGPMYPIYETDNQACVAEQPKTYVVEEPAMRVCVPIQVAASSSSFTERSSLPAPSNAKTRKPKLSFPCLIGLAFRNSENKVMPVRAIYDFIEWVVFVLTLFPYFINATTGWRSSVRHNLSFSQYFFKSKKVPKKTRGYIWCVDETMEAELNLAIDDALEREKENTIESLVRPDFYIPLQMGLLRVNVTQSPQNFNHTYVTDSSVPQETNSFIAAGSGGPAAITQSSGTTPRNCAKKRSGKAKRNNKVLPSSLAITKRQ</sequence>
<dbReference type="GO" id="GO:0005634">
    <property type="term" value="C:nucleus"/>
    <property type="evidence" value="ECO:0007669"/>
    <property type="project" value="UniProtKB-SubCell"/>
</dbReference>
<keyword evidence="2" id="KW-0805">Transcription regulation</keyword>
<dbReference type="Gene3D" id="1.10.10.10">
    <property type="entry name" value="Winged helix-like DNA-binding domain superfamily/Winged helix DNA-binding domain"/>
    <property type="match status" value="1"/>
</dbReference>
<reference evidence="10" key="1">
    <citation type="submission" date="2017-02" db="UniProtKB">
        <authorList>
            <consortium name="WormBaseParasite"/>
        </authorList>
    </citation>
    <scope>IDENTIFICATION</scope>
</reference>
<evidence type="ECO:0000256" key="2">
    <source>
        <dbReference type="ARBA" id="ARBA00023015"/>
    </source>
</evidence>
<keyword evidence="4" id="KW-0804">Transcription</keyword>
<accession>A0A0N5AHW6</accession>
<dbReference type="InterPro" id="IPR036390">
    <property type="entry name" value="WH_DNA-bd_sf"/>
</dbReference>
<dbReference type="STRING" id="451379.A0A0N5AHW6"/>
<feature type="DNA-binding region" description="Fork-head" evidence="6">
    <location>
        <begin position="118"/>
        <end position="220"/>
    </location>
</feature>
<dbReference type="InterPro" id="IPR036388">
    <property type="entry name" value="WH-like_DNA-bd_sf"/>
</dbReference>
<feature type="compositionally biased region" description="Basic residues" evidence="7">
    <location>
        <begin position="290"/>
        <end position="302"/>
    </location>
</feature>
<evidence type="ECO:0000313" key="9">
    <source>
        <dbReference type="Proteomes" id="UP000046393"/>
    </source>
</evidence>
<evidence type="ECO:0000259" key="8">
    <source>
        <dbReference type="PROSITE" id="PS50039"/>
    </source>
</evidence>
<feature type="region of interest" description="Disordered" evidence="7">
    <location>
        <begin position="276"/>
        <end position="315"/>
    </location>
</feature>
<proteinExistence type="predicted"/>
<keyword evidence="5 6" id="KW-0539">Nucleus</keyword>
<dbReference type="PANTHER" id="PTHR13962">
    <property type="entry name" value="FORKHEAD BOX PROTEIN N3-LIKE PROTEIN-RELATED"/>
    <property type="match status" value="1"/>
</dbReference>
<dbReference type="GO" id="GO:0003700">
    <property type="term" value="F:DNA-binding transcription factor activity"/>
    <property type="evidence" value="ECO:0007669"/>
    <property type="project" value="InterPro"/>
</dbReference>
<dbReference type="InterPro" id="IPR030456">
    <property type="entry name" value="TF_fork_head_CS_2"/>
</dbReference>
<keyword evidence="3 6" id="KW-0238">DNA-binding</keyword>
<dbReference type="Proteomes" id="UP000046393">
    <property type="component" value="Unplaced"/>
</dbReference>
<evidence type="ECO:0000256" key="5">
    <source>
        <dbReference type="ARBA" id="ARBA00023242"/>
    </source>
</evidence>
<keyword evidence="9" id="KW-1185">Reference proteome</keyword>
<evidence type="ECO:0000256" key="6">
    <source>
        <dbReference type="PROSITE-ProRule" id="PRU00089"/>
    </source>
</evidence>
<organism evidence="9 10">
    <name type="scientific">Syphacia muris</name>
    <dbReference type="NCBI Taxonomy" id="451379"/>
    <lineage>
        <taxon>Eukaryota</taxon>
        <taxon>Metazoa</taxon>
        <taxon>Ecdysozoa</taxon>
        <taxon>Nematoda</taxon>
        <taxon>Chromadorea</taxon>
        <taxon>Rhabditida</taxon>
        <taxon>Spirurina</taxon>
        <taxon>Oxyuridomorpha</taxon>
        <taxon>Oxyuroidea</taxon>
        <taxon>Oxyuridae</taxon>
        <taxon>Syphacia</taxon>
    </lineage>
</organism>
<dbReference type="Pfam" id="PF00250">
    <property type="entry name" value="Forkhead"/>
    <property type="match status" value="1"/>
</dbReference>
<dbReference type="WBParaSite" id="SMUV_0000398401-mRNA-1">
    <property type="protein sequence ID" value="SMUV_0000398401-mRNA-1"/>
    <property type="gene ID" value="SMUV_0000398401"/>
</dbReference>
<evidence type="ECO:0000313" key="10">
    <source>
        <dbReference type="WBParaSite" id="SMUV_0000398401-mRNA-1"/>
    </source>
</evidence>
<evidence type="ECO:0000256" key="7">
    <source>
        <dbReference type="SAM" id="MobiDB-lite"/>
    </source>
</evidence>
<feature type="domain" description="Fork-head" evidence="8">
    <location>
        <begin position="118"/>
        <end position="220"/>
    </location>
</feature>
<feature type="compositionally biased region" description="Polar residues" evidence="7">
    <location>
        <begin position="279"/>
        <end position="288"/>
    </location>
</feature>
<evidence type="ECO:0000256" key="1">
    <source>
        <dbReference type="ARBA" id="ARBA00004123"/>
    </source>
</evidence>
<dbReference type="InterPro" id="IPR047119">
    <property type="entry name" value="FOXN2/3-like"/>
</dbReference>
<dbReference type="PROSITE" id="PS50039">
    <property type="entry name" value="FORK_HEAD_3"/>
    <property type="match status" value="1"/>
</dbReference>